<dbReference type="InterPro" id="IPR046668">
    <property type="entry name" value="DUF6538"/>
</dbReference>
<evidence type="ECO:0000259" key="1">
    <source>
        <dbReference type="Pfam" id="PF20172"/>
    </source>
</evidence>
<reference evidence="2" key="1">
    <citation type="submission" date="2018-05" db="EMBL/GenBank/DDBJ databases">
        <authorList>
            <person name="Lanie J.A."/>
            <person name="Ng W.-L."/>
            <person name="Kazmierczak K.M."/>
            <person name="Andrzejewski T.M."/>
            <person name="Davidsen T.M."/>
            <person name="Wayne K.J."/>
            <person name="Tettelin H."/>
            <person name="Glass J.I."/>
            <person name="Rusch D."/>
            <person name="Podicherti R."/>
            <person name="Tsui H.-C.T."/>
            <person name="Winkler M.E."/>
        </authorList>
    </citation>
    <scope>NUCLEOTIDE SEQUENCE</scope>
</reference>
<dbReference type="EMBL" id="UINC01111891">
    <property type="protein sequence ID" value="SVC80436.1"/>
    <property type="molecule type" value="Genomic_DNA"/>
</dbReference>
<proteinExistence type="predicted"/>
<dbReference type="AlphaFoldDB" id="A0A382Q4W4"/>
<evidence type="ECO:0000313" key="2">
    <source>
        <dbReference type="EMBL" id="SVC80436.1"/>
    </source>
</evidence>
<organism evidence="2">
    <name type="scientific">marine metagenome</name>
    <dbReference type="NCBI Taxonomy" id="408172"/>
    <lineage>
        <taxon>unclassified sequences</taxon>
        <taxon>metagenomes</taxon>
        <taxon>ecological metagenomes</taxon>
    </lineage>
</organism>
<accession>A0A382Q4W4</accession>
<name>A0A382Q4W4_9ZZZZ</name>
<protein>
    <recommendedName>
        <fullName evidence="1">DUF6538 domain-containing protein</fullName>
    </recommendedName>
</protein>
<feature type="non-terminal residue" evidence="2">
    <location>
        <position position="238"/>
    </location>
</feature>
<gene>
    <name evidence="2" type="ORF">METZ01_LOCUS333290</name>
</gene>
<sequence>MNSKTYLVQSRKPYHHYLFRMNIPQDLRDVFPQREFRISLKGFSYQDCKIISGSLYKTTQSIFEQVRQGKMNEITIQDVKNILRDKVKQTIKHINHYDSDTNKYDEDELNERIVQSSEKEEILKERLKTNYKVTISQIEKEIDRILNSRNLKSNKKNVDYKGLVRKWSDLKLVRETWKKELLEGQGRYEEEYLTELEDNWKIGLLENGSNEVGVITQQPQVVQTQDLKPTIKTTPTFS</sequence>
<feature type="domain" description="DUF6538" evidence="1">
    <location>
        <begin position="16"/>
        <end position="68"/>
    </location>
</feature>
<dbReference type="Pfam" id="PF20172">
    <property type="entry name" value="DUF6538"/>
    <property type="match status" value="1"/>
</dbReference>